<organism evidence="3 4">
    <name type="scientific">Sphingomonas jatrophae</name>
    <dbReference type="NCBI Taxonomy" id="1166337"/>
    <lineage>
        <taxon>Bacteria</taxon>
        <taxon>Pseudomonadati</taxon>
        <taxon>Pseudomonadota</taxon>
        <taxon>Alphaproteobacteria</taxon>
        <taxon>Sphingomonadales</taxon>
        <taxon>Sphingomonadaceae</taxon>
        <taxon>Sphingomonas</taxon>
    </lineage>
</organism>
<feature type="transmembrane region" description="Helical" evidence="1">
    <location>
        <begin position="197"/>
        <end position="218"/>
    </location>
</feature>
<evidence type="ECO:0000259" key="2">
    <source>
        <dbReference type="Pfam" id="PF06724"/>
    </source>
</evidence>
<feature type="transmembrane region" description="Helical" evidence="1">
    <location>
        <begin position="238"/>
        <end position="259"/>
    </location>
</feature>
<dbReference type="OrthoDB" id="5702018at2"/>
<keyword evidence="1" id="KW-1133">Transmembrane helix</keyword>
<dbReference type="EMBL" id="FOZG01000002">
    <property type="protein sequence ID" value="SFR96500.1"/>
    <property type="molecule type" value="Genomic_DNA"/>
</dbReference>
<dbReference type="AlphaFoldDB" id="A0A1I6KZZ3"/>
<feature type="transmembrane region" description="Helical" evidence="1">
    <location>
        <begin position="147"/>
        <end position="167"/>
    </location>
</feature>
<dbReference type="Proteomes" id="UP000198824">
    <property type="component" value="Unassembled WGS sequence"/>
</dbReference>
<gene>
    <name evidence="3" type="ORF">SAMN05192580_2019</name>
</gene>
<sequence>MVDSATLAARATLLARLGFAARGLVYVLVGWFAIDAARGGGRPSDNQGAIASLAAQPLGHVLLALIALGLAGYAVWRFAEAAWDPEGIGRTAKGAFERAGHAVSGVAHVVLAIFAARLALRDGPSSQATSGDESARDWSQWIMEQPAGPFLVALVGICLFVVAAVQARKAATASFVKELSGNVPAPDYVRTAGRIGYTARAIVFAIVGWFFVSAGWASDADRAGGVAQALRRLQAQDHGSLLLGAVAAGLFLFGLYSFVEARFRTLRVKLPH</sequence>
<feature type="transmembrane region" description="Helical" evidence="1">
    <location>
        <begin position="99"/>
        <end position="120"/>
    </location>
</feature>
<evidence type="ECO:0000313" key="3">
    <source>
        <dbReference type="EMBL" id="SFR96500.1"/>
    </source>
</evidence>
<evidence type="ECO:0000256" key="1">
    <source>
        <dbReference type="SAM" id="Phobius"/>
    </source>
</evidence>
<name>A0A1I6KZZ3_9SPHN</name>
<dbReference type="RefSeq" id="WP_093314200.1">
    <property type="nucleotide sequence ID" value="NZ_FOZG01000002.1"/>
</dbReference>
<proteinExistence type="predicted"/>
<evidence type="ECO:0000313" key="4">
    <source>
        <dbReference type="Proteomes" id="UP000198824"/>
    </source>
</evidence>
<feature type="domain" description="DUF1206" evidence="2">
    <location>
        <begin position="99"/>
        <end position="172"/>
    </location>
</feature>
<feature type="transmembrane region" description="Helical" evidence="1">
    <location>
        <begin position="54"/>
        <end position="78"/>
    </location>
</feature>
<keyword evidence="1" id="KW-0812">Transmembrane</keyword>
<feature type="domain" description="DUF1206" evidence="2">
    <location>
        <begin position="195"/>
        <end position="264"/>
    </location>
</feature>
<reference evidence="3 4" key="1">
    <citation type="submission" date="2016-10" db="EMBL/GenBank/DDBJ databases">
        <authorList>
            <person name="de Groot N.N."/>
        </authorList>
    </citation>
    <scope>NUCLEOTIDE SEQUENCE [LARGE SCALE GENOMIC DNA]</scope>
    <source>
        <strain evidence="3 4">S5-249</strain>
    </source>
</reference>
<dbReference type="STRING" id="1166337.SAMN05192580_2019"/>
<feature type="domain" description="DUF1206" evidence="2">
    <location>
        <begin position="17"/>
        <end position="84"/>
    </location>
</feature>
<feature type="transmembrane region" description="Helical" evidence="1">
    <location>
        <begin position="12"/>
        <end position="34"/>
    </location>
</feature>
<keyword evidence="1" id="KW-0472">Membrane</keyword>
<dbReference type="InterPro" id="IPR009597">
    <property type="entry name" value="DUF1206"/>
</dbReference>
<keyword evidence="4" id="KW-1185">Reference proteome</keyword>
<accession>A0A1I6KZZ3</accession>
<protein>
    <recommendedName>
        <fullName evidence="2">DUF1206 domain-containing protein</fullName>
    </recommendedName>
</protein>
<dbReference type="Pfam" id="PF06724">
    <property type="entry name" value="DUF1206"/>
    <property type="match status" value="3"/>
</dbReference>